<feature type="region of interest" description="Disordered" evidence="1">
    <location>
        <begin position="517"/>
        <end position="562"/>
    </location>
</feature>
<gene>
    <name evidence="2" type="ORF">DAEQUDRAFT_765573</name>
</gene>
<evidence type="ECO:0000313" key="3">
    <source>
        <dbReference type="Proteomes" id="UP000076727"/>
    </source>
</evidence>
<dbReference type="OrthoDB" id="2646484at2759"/>
<evidence type="ECO:0000313" key="2">
    <source>
        <dbReference type="EMBL" id="KZT69255.1"/>
    </source>
</evidence>
<feature type="compositionally biased region" description="Polar residues" evidence="1">
    <location>
        <begin position="1"/>
        <end position="29"/>
    </location>
</feature>
<evidence type="ECO:0000256" key="1">
    <source>
        <dbReference type="SAM" id="MobiDB-lite"/>
    </source>
</evidence>
<keyword evidence="3" id="KW-1185">Reference proteome</keyword>
<organism evidence="2 3">
    <name type="scientific">Daedalea quercina L-15889</name>
    <dbReference type="NCBI Taxonomy" id="1314783"/>
    <lineage>
        <taxon>Eukaryota</taxon>
        <taxon>Fungi</taxon>
        <taxon>Dikarya</taxon>
        <taxon>Basidiomycota</taxon>
        <taxon>Agaricomycotina</taxon>
        <taxon>Agaricomycetes</taxon>
        <taxon>Polyporales</taxon>
        <taxon>Fomitopsis</taxon>
    </lineage>
</organism>
<accession>A0A165QBW8</accession>
<dbReference type="AlphaFoldDB" id="A0A165QBW8"/>
<name>A0A165QBW8_9APHY</name>
<feature type="region of interest" description="Disordered" evidence="1">
    <location>
        <begin position="373"/>
        <end position="458"/>
    </location>
</feature>
<sequence>MSGMVSTNVPDQGRNLSTHGSSSSVYLTRSPQSSSSEDLLSYSLILPSCTVDSLSLHNVPPFPSGAMPPLYLNAFDASSWCLPTDSTSTNGALITIPTRPRLRFTMMETICIDWWRSNVFDSPPFEVDIPPDEPELPTEPVRIPEGCAMYREHFMLTTGHALSDYGSWSDRLEGNTDQEEPGTLVDASRLTIQVQVDSVQDEKPQHSGAEDEHEVPTIMVSSSTAIVPLSLESTQSLASVPLALRRGKKMPPPITVHPPGHLITPLSSPLSSYPDIPSPFLGSPSPSRLSFDYLDSEPSRLPIREDLVPMCVDLYARLPTMSFLPLSPASEEPEGNRPRAVACEQAPEPDVADDWAGAQEFVEQHADDIPRLFESTPVKSSPPLSPGSNSWDMSVTLVDPTEGRSPVSPTSEPTDVDTKRQRRKTVIIETSPTPRRNSLPPTETQESDDEPLRDQDPIPFEAPAGNLLSCTACHSSMLVQSRPVSSASMRPAKGILKEKKSVRFSMVPECIVHDVHQDTTRPRSGSIPPLPKARSPPTRHSFTAPVHSPPPTYPTKENEPPSWPRHPALRAIARHTTDLSSPLTPTPTILTDERRSPLRSLNARQSLQAKRSSTAVPAQKRPRLGGVTVDDIGQPRRLKATSTPGSMRTTARANVENAARKGEMLRHRSRMPIPNFRSLLGMGKSKA</sequence>
<dbReference type="Proteomes" id="UP000076727">
    <property type="component" value="Unassembled WGS sequence"/>
</dbReference>
<protein>
    <submittedName>
        <fullName evidence="2">Uncharacterized protein</fullName>
    </submittedName>
</protein>
<dbReference type="EMBL" id="KV429059">
    <property type="protein sequence ID" value="KZT69255.1"/>
    <property type="molecule type" value="Genomic_DNA"/>
</dbReference>
<feature type="region of interest" description="Disordered" evidence="1">
    <location>
        <begin position="1"/>
        <end position="34"/>
    </location>
</feature>
<feature type="region of interest" description="Disordered" evidence="1">
    <location>
        <begin position="326"/>
        <end position="352"/>
    </location>
</feature>
<feature type="compositionally biased region" description="Polar residues" evidence="1">
    <location>
        <begin position="428"/>
        <end position="444"/>
    </location>
</feature>
<proteinExistence type="predicted"/>
<reference evidence="2 3" key="1">
    <citation type="journal article" date="2016" name="Mol. Biol. Evol.">
        <title>Comparative Genomics of Early-Diverging Mushroom-Forming Fungi Provides Insights into the Origins of Lignocellulose Decay Capabilities.</title>
        <authorList>
            <person name="Nagy L.G."/>
            <person name="Riley R."/>
            <person name="Tritt A."/>
            <person name="Adam C."/>
            <person name="Daum C."/>
            <person name="Floudas D."/>
            <person name="Sun H."/>
            <person name="Yadav J.S."/>
            <person name="Pangilinan J."/>
            <person name="Larsson K.H."/>
            <person name="Matsuura K."/>
            <person name="Barry K."/>
            <person name="Labutti K."/>
            <person name="Kuo R."/>
            <person name="Ohm R.A."/>
            <person name="Bhattacharya S.S."/>
            <person name="Shirouzu T."/>
            <person name="Yoshinaga Y."/>
            <person name="Martin F.M."/>
            <person name="Grigoriev I.V."/>
            <person name="Hibbett D.S."/>
        </authorList>
    </citation>
    <scope>NUCLEOTIDE SEQUENCE [LARGE SCALE GENOMIC DNA]</scope>
    <source>
        <strain evidence="2 3">L-15889</strain>
    </source>
</reference>